<sequence>MFLPEFVPARFKTPEAQAGISELVTRAKATGAKKDRDVLIAVARSILDETVASAKAAPPEEVDLLVRSYLARWHERFGLPYDALDELPDEAWSSAQAATVMLDEDLLAFPLPDVFTVEGFPLPLHGAAPDAWATFNKDFRGVARDAWEAEQNARHSLD</sequence>
<reference evidence="1 2" key="1">
    <citation type="submission" date="2022-12" db="EMBL/GenBank/DDBJ databases">
        <authorList>
            <person name="Muema E."/>
        </authorList>
    </citation>
    <scope>NUCLEOTIDE SEQUENCE [LARGE SCALE GENOMIC DNA]</scope>
    <source>
        <strain evidence="2">1330</strain>
    </source>
</reference>
<gene>
    <name evidence="1" type="ORF">O7A05_27665</name>
</gene>
<organism evidence="1 2">
    <name type="scientific">Mesorhizobium argentiipisi</name>
    <dbReference type="NCBI Taxonomy" id="3015175"/>
    <lineage>
        <taxon>Bacteria</taxon>
        <taxon>Pseudomonadati</taxon>
        <taxon>Pseudomonadota</taxon>
        <taxon>Alphaproteobacteria</taxon>
        <taxon>Hyphomicrobiales</taxon>
        <taxon>Phyllobacteriaceae</taxon>
        <taxon>Mesorhizobium</taxon>
    </lineage>
</organism>
<evidence type="ECO:0000313" key="1">
    <source>
        <dbReference type="EMBL" id="MEI9405911.1"/>
    </source>
</evidence>
<keyword evidence="2" id="KW-1185">Reference proteome</keyword>
<proteinExistence type="predicted"/>
<name>A0ABU8KLB5_9HYPH</name>
<protein>
    <submittedName>
        <fullName evidence="1">Uncharacterized protein</fullName>
    </submittedName>
</protein>
<accession>A0ABU8KLB5</accession>
<dbReference type="EMBL" id="JAPYKO010000028">
    <property type="protein sequence ID" value="MEI9405911.1"/>
    <property type="molecule type" value="Genomic_DNA"/>
</dbReference>
<evidence type="ECO:0000313" key="2">
    <source>
        <dbReference type="Proteomes" id="UP001366503"/>
    </source>
</evidence>
<dbReference type="RefSeq" id="WP_337096248.1">
    <property type="nucleotide sequence ID" value="NZ_JAPYKO010000028.1"/>
</dbReference>
<dbReference type="Proteomes" id="UP001366503">
    <property type="component" value="Unassembled WGS sequence"/>
</dbReference>
<comment type="caution">
    <text evidence="1">The sequence shown here is derived from an EMBL/GenBank/DDBJ whole genome shotgun (WGS) entry which is preliminary data.</text>
</comment>